<reference evidence="10" key="2">
    <citation type="submission" date="2021-04" db="EMBL/GenBank/DDBJ databases">
        <authorList>
            <person name="Gilroy R."/>
        </authorList>
    </citation>
    <scope>NUCLEOTIDE SEQUENCE</scope>
    <source>
        <strain evidence="10">CHK188-5543</strain>
    </source>
</reference>
<keyword evidence="2" id="KW-0813">Transport</keyword>
<dbReference type="PANTHER" id="PTHR32502">
    <property type="entry name" value="N-ACETYLGALACTOSAMINE PERMEASE II COMPONENT-RELATED"/>
    <property type="match status" value="1"/>
</dbReference>
<evidence type="ECO:0000256" key="5">
    <source>
        <dbReference type="ARBA" id="ARBA00022683"/>
    </source>
</evidence>
<feature type="transmembrane region" description="Helical" evidence="9">
    <location>
        <begin position="141"/>
        <end position="163"/>
    </location>
</feature>
<dbReference type="PROSITE" id="PS51108">
    <property type="entry name" value="PTS_EIID"/>
    <property type="match status" value="1"/>
</dbReference>
<evidence type="ECO:0000256" key="9">
    <source>
        <dbReference type="SAM" id="Phobius"/>
    </source>
</evidence>
<organism evidence="10 11">
    <name type="scientific">Candidatus Anaerotruncus excrementipullorum</name>
    <dbReference type="NCBI Taxonomy" id="2838465"/>
    <lineage>
        <taxon>Bacteria</taxon>
        <taxon>Bacillati</taxon>
        <taxon>Bacillota</taxon>
        <taxon>Clostridia</taxon>
        <taxon>Eubacteriales</taxon>
        <taxon>Oscillospiraceae</taxon>
        <taxon>Anaerotruncus</taxon>
    </lineage>
</organism>
<dbReference type="GO" id="GO:0009401">
    <property type="term" value="P:phosphoenolpyruvate-dependent sugar phosphotransferase system"/>
    <property type="evidence" value="ECO:0007669"/>
    <property type="project" value="UniProtKB-KW"/>
</dbReference>
<dbReference type="Pfam" id="PF03613">
    <property type="entry name" value="EIID-AGA"/>
    <property type="match status" value="1"/>
</dbReference>
<feature type="transmembrane region" description="Helical" evidence="9">
    <location>
        <begin position="192"/>
        <end position="214"/>
    </location>
</feature>
<keyword evidence="4" id="KW-0762">Sugar transport</keyword>
<feature type="transmembrane region" description="Helical" evidence="9">
    <location>
        <begin position="226"/>
        <end position="247"/>
    </location>
</feature>
<dbReference type="EMBL" id="DXES01000192">
    <property type="protein sequence ID" value="HIX66396.1"/>
    <property type="molecule type" value="Genomic_DNA"/>
</dbReference>
<evidence type="ECO:0000313" key="10">
    <source>
        <dbReference type="EMBL" id="HIX66396.1"/>
    </source>
</evidence>
<accession>A0A9D1WSR2</accession>
<keyword evidence="6 9" id="KW-0812">Transmembrane</keyword>
<evidence type="ECO:0000256" key="7">
    <source>
        <dbReference type="ARBA" id="ARBA00022989"/>
    </source>
</evidence>
<evidence type="ECO:0000256" key="1">
    <source>
        <dbReference type="ARBA" id="ARBA00004651"/>
    </source>
</evidence>
<dbReference type="GO" id="GO:0005886">
    <property type="term" value="C:plasma membrane"/>
    <property type="evidence" value="ECO:0007669"/>
    <property type="project" value="UniProtKB-SubCell"/>
</dbReference>
<evidence type="ECO:0000256" key="2">
    <source>
        <dbReference type="ARBA" id="ARBA00022448"/>
    </source>
</evidence>
<protein>
    <submittedName>
        <fullName evidence="10">PTS system mannose/fructose/sorbose family transporter subunit IID</fullName>
    </submittedName>
</protein>
<sequence>MQANGSNRLTKKDVLFTWLRWHLFTHIGTSTERLQALGFCGTMAPALKKLYPNKADLAKALKRHLILFNTQLNWGGIIGGAVLAMEEEKATGEAEVPDEVITGFKTGLMGPVAGIGDTVDWLTINPILISMFLYAAQGGSIWAALAPIILMACISTPIGYVLFQMGYKTGRSSIATLLHGAMVKKIITGTSILGLFMMGALSANFVTAACPVTFTAGGTTYVVQDLINSLAPGVLPLLVVMGVYFYLEKVGNKYLRALLILLVVGIVLGALGIL</sequence>
<evidence type="ECO:0000256" key="8">
    <source>
        <dbReference type="ARBA" id="ARBA00023136"/>
    </source>
</evidence>
<evidence type="ECO:0000313" key="11">
    <source>
        <dbReference type="Proteomes" id="UP000886800"/>
    </source>
</evidence>
<feature type="transmembrane region" description="Helical" evidence="9">
    <location>
        <begin position="254"/>
        <end position="273"/>
    </location>
</feature>
<dbReference type="AlphaFoldDB" id="A0A9D1WSR2"/>
<dbReference type="InterPro" id="IPR004704">
    <property type="entry name" value="PTS_IID_man"/>
</dbReference>
<comment type="caution">
    <text evidence="10">The sequence shown here is derived from an EMBL/GenBank/DDBJ whole genome shotgun (WGS) entry which is preliminary data.</text>
</comment>
<keyword evidence="7 9" id="KW-1133">Transmembrane helix</keyword>
<keyword evidence="3" id="KW-1003">Cell membrane</keyword>
<name>A0A9D1WSR2_9FIRM</name>
<comment type="subcellular location">
    <subcellularLocation>
        <location evidence="1">Cell membrane</location>
        <topology evidence="1">Multi-pass membrane protein</topology>
    </subcellularLocation>
</comment>
<keyword evidence="8 9" id="KW-0472">Membrane</keyword>
<gene>
    <name evidence="10" type="ORF">H9736_09130</name>
</gene>
<dbReference type="PANTHER" id="PTHR32502:SF5">
    <property type="entry name" value="N-ACETYLGALACTOSAMINE PERMEASE IID COMPONENT-RELATED"/>
    <property type="match status" value="1"/>
</dbReference>
<dbReference type="InterPro" id="IPR050303">
    <property type="entry name" value="GatZ_KbaZ_carbometab"/>
</dbReference>
<evidence type="ECO:0000256" key="6">
    <source>
        <dbReference type="ARBA" id="ARBA00022692"/>
    </source>
</evidence>
<evidence type="ECO:0000256" key="4">
    <source>
        <dbReference type="ARBA" id="ARBA00022597"/>
    </source>
</evidence>
<dbReference type="Proteomes" id="UP000886800">
    <property type="component" value="Unassembled WGS sequence"/>
</dbReference>
<evidence type="ECO:0000256" key="3">
    <source>
        <dbReference type="ARBA" id="ARBA00022475"/>
    </source>
</evidence>
<keyword evidence="5" id="KW-0598">Phosphotransferase system</keyword>
<reference evidence="10" key="1">
    <citation type="journal article" date="2021" name="PeerJ">
        <title>Extensive microbial diversity within the chicken gut microbiome revealed by metagenomics and culture.</title>
        <authorList>
            <person name="Gilroy R."/>
            <person name="Ravi A."/>
            <person name="Getino M."/>
            <person name="Pursley I."/>
            <person name="Horton D.L."/>
            <person name="Alikhan N.F."/>
            <person name="Baker D."/>
            <person name="Gharbi K."/>
            <person name="Hall N."/>
            <person name="Watson M."/>
            <person name="Adriaenssens E.M."/>
            <person name="Foster-Nyarko E."/>
            <person name="Jarju S."/>
            <person name="Secka A."/>
            <person name="Antonio M."/>
            <person name="Oren A."/>
            <person name="Chaudhuri R.R."/>
            <person name="La Ragione R."/>
            <person name="Hildebrand F."/>
            <person name="Pallen M.J."/>
        </authorList>
    </citation>
    <scope>NUCLEOTIDE SEQUENCE</scope>
    <source>
        <strain evidence="10">CHK188-5543</strain>
    </source>
</reference>
<proteinExistence type="predicted"/>